<feature type="domain" description="Glucosamine/galactosamine-6-phosphate isomerase" evidence="2">
    <location>
        <begin position="40"/>
        <end position="259"/>
    </location>
</feature>
<dbReference type="GO" id="GO:0005975">
    <property type="term" value="P:carbohydrate metabolic process"/>
    <property type="evidence" value="ECO:0007669"/>
    <property type="project" value="InterPro"/>
</dbReference>
<dbReference type="SUPFAM" id="SSF100950">
    <property type="entry name" value="NagB/RpiA/CoA transferase-like"/>
    <property type="match status" value="1"/>
</dbReference>
<dbReference type="InterPro" id="IPR037171">
    <property type="entry name" value="NagB/RpiA_transferase-like"/>
</dbReference>
<dbReference type="Gene3D" id="3.40.50.1360">
    <property type="match status" value="1"/>
</dbReference>
<keyword evidence="3" id="KW-0378">Hydrolase</keyword>
<keyword evidence="4" id="KW-1185">Reference proteome</keyword>
<dbReference type="Pfam" id="PF02585">
    <property type="entry name" value="PIG-L"/>
    <property type="match status" value="1"/>
</dbReference>
<dbReference type="Proteomes" id="UP000315700">
    <property type="component" value="Chromosome"/>
</dbReference>
<evidence type="ECO:0000313" key="4">
    <source>
        <dbReference type="Proteomes" id="UP000315700"/>
    </source>
</evidence>
<dbReference type="KEGG" id="ccos:Pan44_41750"/>
<gene>
    <name evidence="3" type="primary">nagB</name>
    <name evidence="3" type="ORF">Pan44_41750</name>
</gene>
<evidence type="ECO:0000256" key="1">
    <source>
        <dbReference type="NCBIfam" id="TIGR00502"/>
    </source>
</evidence>
<evidence type="ECO:0000259" key="2">
    <source>
        <dbReference type="Pfam" id="PF01182"/>
    </source>
</evidence>
<protein>
    <recommendedName>
        <fullName evidence="1">Glucosamine-6-phosphate deaminase</fullName>
        <ecNumber evidence="1">3.5.99.6</ecNumber>
    </recommendedName>
</protein>
<name>A0A517SJ07_9PLAN</name>
<dbReference type="InterPro" id="IPR052960">
    <property type="entry name" value="GlcN6P_deaminase-like"/>
</dbReference>
<dbReference type="InterPro" id="IPR006148">
    <property type="entry name" value="Glc/Gal-6P_isomerase"/>
</dbReference>
<dbReference type="CDD" id="cd01399">
    <property type="entry name" value="GlcN6P_deaminase"/>
    <property type="match status" value="1"/>
</dbReference>
<dbReference type="Pfam" id="PF01182">
    <property type="entry name" value="Glucosamine_iso"/>
    <property type="match status" value="1"/>
</dbReference>
<dbReference type="SUPFAM" id="SSF102588">
    <property type="entry name" value="LmbE-like"/>
    <property type="match status" value="1"/>
</dbReference>
<dbReference type="PANTHER" id="PTHR42892:SF1">
    <property type="entry name" value="GLUCOSAMINE-6-PHOSPHATE ISOMERASE"/>
    <property type="match status" value="1"/>
</dbReference>
<proteinExistence type="predicted"/>
<reference evidence="3 4" key="1">
    <citation type="submission" date="2019-02" db="EMBL/GenBank/DDBJ databases">
        <title>Deep-cultivation of Planctomycetes and their phenomic and genomic characterization uncovers novel biology.</title>
        <authorList>
            <person name="Wiegand S."/>
            <person name="Jogler M."/>
            <person name="Boedeker C."/>
            <person name="Pinto D."/>
            <person name="Vollmers J."/>
            <person name="Rivas-Marin E."/>
            <person name="Kohn T."/>
            <person name="Peeters S.H."/>
            <person name="Heuer A."/>
            <person name="Rast P."/>
            <person name="Oberbeckmann S."/>
            <person name="Bunk B."/>
            <person name="Jeske O."/>
            <person name="Meyerdierks A."/>
            <person name="Storesund J.E."/>
            <person name="Kallscheuer N."/>
            <person name="Luecker S."/>
            <person name="Lage O.M."/>
            <person name="Pohl T."/>
            <person name="Merkel B.J."/>
            <person name="Hornburger P."/>
            <person name="Mueller R.-W."/>
            <person name="Bruemmer F."/>
            <person name="Labrenz M."/>
            <person name="Spormann A.M."/>
            <person name="Op den Camp H."/>
            <person name="Overmann J."/>
            <person name="Amann R."/>
            <person name="Jetten M.S.M."/>
            <person name="Mascher T."/>
            <person name="Medema M.H."/>
            <person name="Devos D.P."/>
            <person name="Kaster A.-K."/>
            <person name="Ovreas L."/>
            <person name="Rohde M."/>
            <person name="Galperin M.Y."/>
            <person name="Jogler C."/>
        </authorList>
    </citation>
    <scope>NUCLEOTIDE SEQUENCE [LARGE SCALE GENOMIC DNA]</scope>
    <source>
        <strain evidence="3 4">Pan44</strain>
    </source>
</reference>
<dbReference type="EMBL" id="CP036271">
    <property type="protein sequence ID" value="QDT56124.1"/>
    <property type="molecule type" value="Genomic_DNA"/>
</dbReference>
<dbReference type="InterPro" id="IPR024078">
    <property type="entry name" value="LmbE-like_dom_sf"/>
</dbReference>
<dbReference type="InterPro" id="IPR003737">
    <property type="entry name" value="GlcNAc_PI_deacetylase-related"/>
</dbReference>
<dbReference type="NCBIfam" id="TIGR00502">
    <property type="entry name" value="nagB"/>
    <property type="match status" value="1"/>
</dbReference>
<dbReference type="GO" id="GO:0004342">
    <property type="term" value="F:glucosamine-6-phosphate deaminase activity"/>
    <property type="evidence" value="ECO:0007669"/>
    <property type="project" value="UniProtKB-UniRule"/>
</dbReference>
<dbReference type="PANTHER" id="PTHR42892">
    <property type="entry name" value="GLUCOSAMINE-6-PHOSPHATE DEAMINASE-LIKE PROTEIN BT_0258-RELATED"/>
    <property type="match status" value="1"/>
</dbReference>
<dbReference type="AlphaFoldDB" id="A0A517SJ07"/>
<dbReference type="InterPro" id="IPR004547">
    <property type="entry name" value="Glucosamine6P_isomerase"/>
</dbReference>
<dbReference type="GO" id="GO:0006046">
    <property type="term" value="P:N-acetylglucosamine catabolic process"/>
    <property type="evidence" value="ECO:0007669"/>
    <property type="project" value="UniProtKB-UniRule"/>
</dbReference>
<dbReference type="InParanoid" id="A0A517SJ07"/>
<sequence>MNMLVEHANSRGSGTRVYDEPGARAVEGVKSPAIMFRTSDGVGRHVAHEVAALIRERNAAGKATVLGLPTGSTPVGVYRELIRLHREEGLDFSNVVTFNLDEYWPMKPDSLHSYNRWMRENFFNHVNVPEANIHIPRGDIGRIEVEEFCRQYEQAIVDAGGIDIQMLGIGRTGHIGFNEPGSSKSSRTRIINLDPVTRRDAASDFFGEENVPQRAITMGVGTILSARKVFVMALGEHKAKVIYKSLEGPETPEIVASFLQSHENVEFVLDAASAAQLTSVKTPWRFEHVEWTPLLERRAVVWLSQQEKKPILKLDARDFHENHLTDLIHESGPVERIRQRVFDDLLGTLCPQPGGQSPTKIIVFSPHPDDDVISMGGTLCTLCDQGHEVHVAYQTSGNIAVFDHDALRHVDYVSEFLDLFGLQTPASMQLEQKIRQQVAQKPPGACDGPDVLKVKGLIRKTEAVAGAHIAGVPGERCHFLDLPFYQTGQVHKKPIGQEDVDIIAALLRELQPTQVYLAGDLSDPHGTHRMCAEAILKALAAVEKENVTPEVWLYRGAWQEYDPHEIERAVPLSPEVTLRKKLAIFRHESQKDAALFPGHDEREFWVRAEERTKNTARIYNELGLPEFYALEAFRRYDGIL</sequence>
<dbReference type="Gene3D" id="3.40.50.10320">
    <property type="entry name" value="LmbE-like"/>
    <property type="match status" value="1"/>
</dbReference>
<dbReference type="EC" id="3.5.99.6" evidence="1"/>
<organism evidence="3 4">
    <name type="scientific">Caulifigura coniformis</name>
    <dbReference type="NCBI Taxonomy" id="2527983"/>
    <lineage>
        <taxon>Bacteria</taxon>
        <taxon>Pseudomonadati</taxon>
        <taxon>Planctomycetota</taxon>
        <taxon>Planctomycetia</taxon>
        <taxon>Planctomycetales</taxon>
        <taxon>Planctomycetaceae</taxon>
        <taxon>Caulifigura</taxon>
    </lineage>
</organism>
<dbReference type="NCBIfam" id="NF002557">
    <property type="entry name" value="PRK02122.1"/>
    <property type="match status" value="1"/>
</dbReference>
<accession>A0A517SJ07</accession>
<evidence type="ECO:0000313" key="3">
    <source>
        <dbReference type="EMBL" id="QDT56124.1"/>
    </source>
</evidence>